<dbReference type="CDD" id="cd06558">
    <property type="entry name" value="crotonase-like"/>
    <property type="match status" value="1"/>
</dbReference>
<sequence length="267" mass="28568">MDTDAYTTMRFERRGQILTVFFRDPAEANTSDLAIHEEVGRLFHDLREEREARAIVLTGSGPAFFTGLKDPVGSLLWQREQGLPVIDAGRQVARRIVWDLLDVEIPLVAALNGDATGLGATIALFCDAIFMADTATVADPHVRIGVVAGDGGAAIWPMVMGPALAKRYLLTGDPVTASEAAHLGLVTHVCPVGEVLPAATAFARRLAAGAPLAVRYTKMAVNRLLKDTMAGAIEQGLAHELLTFTSEDMVEALTAARDGRTPAFHGR</sequence>
<comment type="similarity">
    <text evidence="1">Belongs to the enoyl-CoA hydratase/isomerase family.</text>
</comment>
<keyword evidence="3" id="KW-1185">Reference proteome</keyword>
<dbReference type="GO" id="GO:0016853">
    <property type="term" value="F:isomerase activity"/>
    <property type="evidence" value="ECO:0007669"/>
    <property type="project" value="UniProtKB-KW"/>
</dbReference>
<keyword evidence="2" id="KW-0413">Isomerase</keyword>
<evidence type="ECO:0000256" key="1">
    <source>
        <dbReference type="ARBA" id="ARBA00005254"/>
    </source>
</evidence>
<evidence type="ECO:0000313" key="2">
    <source>
        <dbReference type="EMBL" id="TDC02415.1"/>
    </source>
</evidence>
<dbReference type="EMBL" id="SMJZ01000135">
    <property type="protein sequence ID" value="TDC02415.1"/>
    <property type="molecule type" value="Genomic_DNA"/>
</dbReference>
<dbReference type="Gene3D" id="3.90.226.10">
    <property type="entry name" value="2-enoyl-CoA Hydratase, Chain A, domain 1"/>
    <property type="match status" value="1"/>
</dbReference>
<accession>A0A4R4N1H0</accession>
<dbReference type="Pfam" id="PF00378">
    <property type="entry name" value="ECH_1"/>
    <property type="match status" value="1"/>
</dbReference>
<dbReference type="OrthoDB" id="4308938at2"/>
<proteinExistence type="inferred from homology"/>
<protein>
    <submittedName>
        <fullName evidence="2">Enoyl-CoA hydratase/isomerase family protein</fullName>
    </submittedName>
</protein>
<evidence type="ECO:0000313" key="3">
    <source>
        <dbReference type="Proteomes" id="UP000295157"/>
    </source>
</evidence>
<dbReference type="Gene3D" id="1.10.12.10">
    <property type="entry name" value="Lyase 2-enoyl-coa Hydratase, Chain A, domain 2"/>
    <property type="match status" value="1"/>
</dbReference>
<dbReference type="AlphaFoldDB" id="A0A4R4N1H0"/>
<dbReference type="PANTHER" id="PTHR43459">
    <property type="entry name" value="ENOYL-COA HYDRATASE"/>
    <property type="match status" value="1"/>
</dbReference>
<dbReference type="SUPFAM" id="SSF52096">
    <property type="entry name" value="ClpP/crotonase"/>
    <property type="match status" value="1"/>
</dbReference>
<dbReference type="InterPro" id="IPR029045">
    <property type="entry name" value="ClpP/crotonase-like_dom_sf"/>
</dbReference>
<dbReference type="RefSeq" id="WP_132337148.1">
    <property type="nucleotide sequence ID" value="NZ_SMJZ01000135.1"/>
</dbReference>
<dbReference type="InterPro" id="IPR014748">
    <property type="entry name" value="Enoyl-CoA_hydra_C"/>
</dbReference>
<dbReference type="PANTHER" id="PTHR43459:SF3">
    <property type="entry name" value="ENOYL-COA HYDRATASE ECHA15 (ENOYL HYDRASE) (UNSATURATED ACYL-COA HYDRATASE) (CROTONASE)-RELATED"/>
    <property type="match status" value="1"/>
</dbReference>
<comment type="caution">
    <text evidence="2">The sequence shown here is derived from an EMBL/GenBank/DDBJ whole genome shotgun (WGS) entry which is preliminary data.</text>
</comment>
<dbReference type="Proteomes" id="UP000295157">
    <property type="component" value="Unassembled WGS sequence"/>
</dbReference>
<reference evidence="2 3" key="1">
    <citation type="submission" date="2019-02" db="EMBL/GenBank/DDBJ databases">
        <title>Draft genome sequences of novel Actinobacteria.</title>
        <authorList>
            <person name="Sahin N."/>
            <person name="Ay H."/>
            <person name="Saygin H."/>
        </authorList>
    </citation>
    <scope>NUCLEOTIDE SEQUENCE [LARGE SCALE GENOMIC DNA]</scope>
    <source>
        <strain evidence="2 3">KC201</strain>
    </source>
</reference>
<gene>
    <name evidence="2" type="ORF">E1267_29495</name>
</gene>
<dbReference type="InterPro" id="IPR001753">
    <property type="entry name" value="Enoyl-CoA_hydra/iso"/>
</dbReference>
<name>A0A4R4N1H0_9ACTN</name>
<organism evidence="2 3">
    <name type="scientific">Nonomuraea longispora</name>
    <dbReference type="NCBI Taxonomy" id="1848320"/>
    <lineage>
        <taxon>Bacteria</taxon>
        <taxon>Bacillati</taxon>
        <taxon>Actinomycetota</taxon>
        <taxon>Actinomycetes</taxon>
        <taxon>Streptosporangiales</taxon>
        <taxon>Streptosporangiaceae</taxon>
        <taxon>Nonomuraea</taxon>
    </lineage>
</organism>